<reference evidence="1 2" key="1">
    <citation type="journal article" date="2014" name="Int. J. Syst. Evol. Microbiol.">
        <title>Streptomyces hoynatensis sp. nov., isolated from deep marine sediment.</title>
        <authorList>
            <person name="Veyisoglu A."/>
            <person name="Sahin N."/>
        </authorList>
    </citation>
    <scope>NUCLEOTIDE SEQUENCE [LARGE SCALE GENOMIC DNA]</scope>
    <source>
        <strain evidence="1 2">KCTC 29097</strain>
    </source>
</reference>
<dbReference type="EMBL" id="RBAL01000015">
    <property type="protein sequence ID" value="RKN38942.1"/>
    <property type="molecule type" value="Genomic_DNA"/>
</dbReference>
<comment type="caution">
    <text evidence="1">The sequence shown here is derived from an EMBL/GenBank/DDBJ whole genome shotgun (WGS) entry which is preliminary data.</text>
</comment>
<evidence type="ECO:0000313" key="2">
    <source>
        <dbReference type="Proteomes" id="UP000272474"/>
    </source>
</evidence>
<accession>A0A3A9YSA9</accession>
<dbReference type="RefSeq" id="WP_120682595.1">
    <property type="nucleotide sequence ID" value="NZ_RBAL01000015.1"/>
</dbReference>
<name>A0A3A9YSA9_9ACTN</name>
<dbReference type="Proteomes" id="UP000272474">
    <property type="component" value="Unassembled WGS sequence"/>
</dbReference>
<dbReference type="AlphaFoldDB" id="A0A3A9YSA9"/>
<dbReference type="OrthoDB" id="4284332at2"/>
<sequence length="89" mass="9800">MSARPLRTIAGDGREITLPSTIRDIRAALPPARRAAFNDAVESASVFDIHAVLRGWVMELLDQYDPQMQRDLDELARQDREQGPGGGVA</sequence>
<evidence type="ECO:0000313" key="1">
    <source>
        <dbReference type="EMBL" id="RKN38942.1"/>
    </source>
</evidence>
<protein>
    <submittedName>
        <fullName evidence="1">Uncharacterized protein</fullName>
    </submittedName>
</protein>
<gene>
    <name evidence="1" type="ORF">D7294_22375</name>
</gene>
<keyword evidence="2" id="KW-1185">Reference proteome</keyword>
<proteinExistence type="predicted"/>
<organism evidence="1 2">
    <name type="scientific">Streptomyces hoynatensis</name>
    <dbReference type="NCBI Taxonomy" id="1141874"/>
    <lineage>
        <taxon>Bacteria</taxon>
        <taxon>Bacillati</taxon>
        <taxon>Actinomycetota</taxon>
        <taxon>Actinomycetes</taxon>
        <taxon>Kitasatosporales</taxon>
        <taxon>Streptomycetaceae</taxon>
        <taxon>Streptomyces</taxon>
    </lineage>
</organism>